<dbReference type="Pfam" id="PF01408">
    <property type="entry name" value="GFO_IDH_MocA"/>
    <property type="match status" value="1"/>
</dbReference>
<keyword evidence="4" id="KW-1185">Reference proteome</keyword>
<dbReference type="InterPro" id="IPR051450">
    <property type="entry name" value="Gfo/Idh/MocA_Oxidoreductases"/>
</dbReference>
<reference evidence="4" key="1">
    <citation type="journal article" date="2019" name="Int. J. Syst. Evol. Microbiol.">
        <title>The Global Catalogue of Microorganisms (GCM) 10K type strain sequencing project: providing services to taxonomists for standard genome sequencing and annotation.</title>
        <authorList>
            <consortium name="The Broad Institute Genomics Platform"/>
            <consortium name="The Broad Institute Genome Sequencing Center for Infectious Disease"/>
            <person name="Wu L."/>
            <person name="Ma J."/>
        </authorList>
    </citation>
    <scope>NUCLEOTIDE SEQUENCE [LARGE SCALE GENOMIC DNA]</scope>
    <source>
        <strain evidence="4">KCTC 52366</strain>
    </source>
</reference>
<feature type="domain" description="GFO/IDH/MocA-like oxidoreductase" evidence="2">
    <location>
        <begin position="130"/>
        <end position="230"/>
    </location>
</feature>
<dbReference type="Pfam" id="PF22725">
    <property type="entry name" value="GFO_IDH_MocA_C3"/>
    <property type="match status" value="1"/>
</dbReference>
<accession>A0ABV7GWG7</accession>
<dbReference type="Gene3D" id="3.40.50.720">
    <property type="entry name" value="NAD(P)-binding Rossmann-like Domain"/>
    <property type="match status" value="1"/>
</dbReference>
<organism evidence="3 4">
    <name type="scientific">Psychromarinibacter halotolerans</name>
    <dbReference type="NCBI Taxonomy" id="1775175"/>
    <lineage>
        <taxon>Bacteria</taxon>
        <taxon>Pseudomonadati</taxon>
        <taxon>Pseudomonadota</taxon>
        <taxon>Alphaproteobacteria</taxon>
        <taxon>Rhodobacterales</taxon>
        <taxon>Paracoccaceae</taxon>
        <taxon>Psychromarinibacter</taxon>
    </lineage>
</organism>
<comment type="caution">
    <text evidence="3">The sequence shown here is derived from an EMBL/GenBank/DDBJ whole genome shotgun (WGS) entry which is preliminary data.</text>
</comment>
<dbReference type="EMBL" id="JBHRTB010000010">
    <property type="protein sequence ID" value="MFC3143487.1"/>
    <property type="molecule type" value="Genomic_DNA"/>
</dbReference>
<dbReference type="PANTHER" id="PTHR43377:SF8">
    <property type="entry name" value="BLR3664 PROTEIN"/>
    <property type="match status" value="1"/>
</dbReference>
<dbReference type="SUPFAM" id="SSF51735">
    <property type="entry name" value="NAD(P)-binding Rossmann-fold domains"/>
    <property type="match status" value="1"/>
</dbReference>
<evidence type="ECO:0000259" key="1">
    <source>
        <dbReference type="Pfam" id="PF01408"/>
    </source>
</evidence>
<sequence>MADLRVAVIGAGIIGGTHIATLGRSRGVALCAVVDPTDAGAAQAAEQDVPHYRDVSDLLNAGGADAAVVATPNHTHVPIATVLLRAGLPVLLEKPVANSVAEGLELQAVVEATGVPLLVGHHRRHNPMVKAARAAIADGLFGTLVTANVQAVMAKPAAYFDVKWRSQPGAGGVMAINLIHEIDLLRHLFGEISEAQGLVSGAVRGLEVEDSAAAILTFANGGIASVVTTDAGCGPWTYDLGSGESPRLPVHDIYAHSYAGTKAGMSLPDAAFWTHPGTPDWFDRMERGTLDFAPADPFVGQMEHFGALARGDTAPLVSCADGIANMAVIEAIRRSAETGERVRL</sequence>
<evidence type="ECO:0000313" key="3">
    <source>
        <dbReference type="EMBL" id="MFC3143487.1"/>
    </source>
</evidence>
<dbReference type="Proteomes" id="UP001595632">
    <property type="component" value="Unassembled WGS sequence"/>
</dbReference>
<name>A0ABV7GWG7_9RHOB</name>
<dbReference type="RefSeq" id="WP_275630775.1">
    <property type="nucleotide sequence ID" value="NZ_JARGYD010000001.1"/>
</dbReference>
<evidence type="ECO:0000313" key="4">
    <source>
        <dbReference type="Proteomes" id="UP001595632"/>
    </source>
</evidence>
<dbReference type="InterPro" id="IPR036291">
    <property type="entry name" value="NAD(P)-bd_dom_sf"/>
</dbReference>
<evidence type="ECO:0000259" key="2">
    <source>
        <dbReference type="Pfam" id="PF22725"/>
    </source>
</evidence>
<protein>
    <submittedName>
        <fullName evidence="3">Gfo/Idh/MocA family protein</fullName>
    </submittedName>
</protein>
<dbReference type="PANTHER" id="PTHR43377">
    <property type="entry name" value="BILIVERDIN REDUCTASE A"/>
    <property type="match status" value="1"/>
</dbReference>
<feature type="domain" description="Gfo/Idh/MocA-like oxidoreductase N-terminal" evidence="1">
    <location>
        <begin position="4"/>
        <end position="121"/>
    </location>
</feature>
<dbReference type="Gene3D" id="3.30.360.10">
    <property type="entry name" value="Dihydrodipicolinate Reductase, domain 2"/>
    <property type="match status" value="1"/>
</dbReference>
<dbReference type="SUPFAM" id="SSF55347">
    <property type="entry name" value="Glyceraldehyde-3-phosphate dehydrogenase-like, C-terminal domain"/>
    <property type="match status" value="1"/>
</dbReference>
<gene>
    <name evidence="3" type="ORF">ACFOGP_12260</name>
</gene>
<proteinExistence type="predicted"/>
<dbReference type="InterPro" id="IPR000683">
    <property type="entry name" value="Gfo/Idh/MocA-like_OxRdtase_N"/>
</dbReference>
<dbReference type="InterPro" id="IPR055170">
    <property type="entry name" value="GFO_IDH_MocA-like_dom"/>
</dbReference>